<proteinExistence type="predicted"/>
<organism evidence="4 6">
    <name type="scientific">Agathobacter rectalis</name>
    <dbReference type="NCBI Taxonomy" id="39491"/>
    <lineage>
        <taxon>Bacteria</taxon>
        <taxon>Bacillati</taxon>
        <taxon>Bacillota</taxon>
        <taxon>Clostridia</taxon>
        <taxon>Lachnospirales</taxon>
        <taxon>Lachnospiraceae</taxon>
        <taxon>Agathobacter</taxon>
    </lineage>
</organism>
<reference evidence="2 7" key="2">
    <citation type="journal article" date="2019" name="Nat. Med.">
        <title>A library of human gut bacterial isolates paired with longitudinal multiomics data enables mechanistic microbiome research.</title>
        <authorList>
            <person name="Poyet M."/>
            <person name="Groussin M."/>
            <person name="Gibbons S.M."/>
            <person name="Avila-Pacheco J."/>
            <person name="Jiang X."/>
            <person name="Kearney S.M."/>
            <person name="Perrotta A.R."/>
            <person name="Berdy B."/>
            <person name="Zhao S."/>
            <person name="Lieberman T.D."/>
            <person name="Swanson P.K."/>
            <person name="Smith M."/>
            <person name="Roesemann S."/>
            <person name="Alexander J.E."/>
            <person name="Rich S.A."/>
            <person name="Livny J."/>
            <person name="Vlamakis H."/>
            <person name="Clish C."/>
            <person name="Bullock K."/>
            <person name="Deik A."/>
            <person name="Scott J."/>
            <person name="Pierce K.A."/>
            <person name="Xavier R.J."/>
            <person name="Alm E.J."/>
        </authorList>
    </citation>
    <scope>NUCLEOTIDE SEQUENCE [LARGE SCALE GENOMIC DNA]</scope>
    <source>
        <strain evidence="2 7">BIOML-A5</strain>
    </source>
</reference>
<dbReference type="EMBL" id="QRPB01000005">
    <property type="protein sequence ID" value="RHL80645.1"/>
    <property type="molecule type" value="Genomic_DNA"/>
</dbReference>
<reference evidence="5 6" key="1">
    <citation type="submission" date="2018-08" db="EMBL/GenBank/DDBJ databases">
        <title>A genome reference for cultivated species of the human gut microbiota.</title>
        <authorList>
            <person name="Zou Y."/>
            <person name="Xue W."/>
            <person name="Luo G."/>
        </authorList>
    </citation>
    <scope>NUCLEOTIDE SEQUENCE [LARGE SCALE GENOMIC DNA]</scope>
    <source>
        <strain evidence="4 6">AF36-2BH</strain>
        <strain evidence="3 5">TF11-15AC</strain>
    </source>
</reference>
<evidence type="ECO:0000313" key="3">
    <source>
        <dbReference type="EMBL" id="RGK42105.1"/>
    </source>
</evidence>
<dbReference type="InterPro" id="IPR025973">
    <property type="entry name" value="Cys_rich_VLP_dom"/>
</dbReference>
<accession>A0A396FM57</accession>
<evidence type="ECO:0000313" key="5">
    <source>
        <dbReference type="Proteomes" id="UP000261052"/>
    </source>
</evidence>
<dbReference type="Pfam" id="PF14194">
    <property type="entry name" value="Cys_rich_VLP"/>
    <property type="match status" value="1"/>
</dbReference>
<dbReference type="Proteomes" id="UP000261052">
    <property type="component" value="Unassembled WGS sequence"/>
</dbReference>
<gene>
    <name evidence="4" type="ORF">DW001_05525</name>
    <name evidence="3" type="ORF">DXD13_10700</name>
    <name evidence="2" type="ORF">GKE44_07655</name>
</gene>
<name>A0A396FM57_9FIRM</name>
<dbReference type="EMBL" id="QSQP01000012">
    <property type="protein sequence ID" value="RGK42105.1"/>
    <property type="molecule type" value="Genomic_DNA"/>
</dbReference>
<dbReference type="Proteomes" id="UP000465607">
    <property type="component" value="Unassembled WGS sequence"/>
</dbReference>
<comment type="caution">
    <text evidence="4">The sequence shown here is derived from an EMBL/GenBank/DDBJ whole genome shotgun (WGS) entry which is preliminary data.</text>
</comment>
<evidence type="ECO:0000313" key="6">
    <source>
        <dbReference type="Proteomes" id="UP000266698"/>
    </source>
</evidence>
<dbReference type="RefSeq" id="WP_015542943.1">
    <property type="nucleotide sequence ID" value="NZ_JADNIT010000003.1"/>
</dbReference>
<sequence length="122" mass="14155">MAERELKRSEQSAIRKLVTELCANYDSQDKICLPLDSPCYMLNKWWTGAYCRYFEKAVLPVDAALESAITGEDTSMRQKICSVCGKSYLPITSQAYCSDACRVYARRKSERKRKRRQRQNQP</sequence>
<evidence type="ECO:0000313" key="2">
    <source>
        <dbReference type="EMBL" id="MSD27036.1"/>
    </source>
</evidence>
<evidence type="ECO:0000313" key="4">
    <source>
        <dbReference type="EMBL" id="RHL80645.1"/>
    </source>
</evidence>
<dbReference type="EMBL" id="WKQV01000007">
    <property type="protein sequence ID" value="MSD27036.1"/>
    <property type="molecule type" value="Genomic_DNA"/>
</dbReference>
<dbReference type="Proteomes" id="UP000266698">
    <property type="component" value="Unassembled WGS sequence"/>
</dbReference>
<evidence type="ECO:0000259" key="1">
    <source>
        <dbReference type="Pfam" id="PF14194"/>
    </source>
</evidence>
<protein>
    <recommendedName>
        <fullName evidence="1">Cysteine-rich VLP domain-containing protein</fullName>
    </recommendedName>
</protein>
<dbReference type="AlphaFoldDB" id="A0A396FM57"/>
<evidence type="ECO:0000313" key="7">
    <source>
        <dbReference type="Proteomes" id="UP000465607"/>
    </source>
</evidence>
<feature type="domain" description="Cysteine-rich VLP" evidence="1">
    <location>
        <begin position="8"/>
        <end position="62"/>
    </location>
</feature>